<feature type="signal peptide" evidence="1">
    <location>
        <begin position="1"/>
        <end position="30"/>
    </location>
</feature>
<evidence type="ECO:0000313" key="3">
    <source>
        <dbReference type="EMBL" id="MFC4364066.1"/>
    </source>
</evidence>
<reference evidence="4" key="1">
    <citation type="journal article" date="2019" name="Int. J. Syst. Evol. Microbiol.">
        <title>The Global Catalogue of Microorganisms (GCM) 10K type strain sequencing project: providing services to taxonomists for standard genome sequencing and annotation.</title>
        <authorList>
            <consortium name="The Broad Institute Genomics Platform"/>
            <consortium name="The Broad Institute Genome Sequencing Center for Infectious Disease"/>
            <person name="Wu L."/>
            <person name="Ma J."/>
        </authorList>
    </citation>
    <scope>NUCLEOTIDE SEQUENCE [LARGE SCALE GENOMIC DNA]</scope>
    <source>
        <strain evidence="4">CECT 8570</strain>
    </source>
</reference>
<dbReference type="PANTHER" id="PTHR46361">
    <property type="entry name" value="ELECTRON CARRIER/ PROTEIN DISULFIDE OXIDOREDUCTASE"/>
    <property type="match status" value="1"/>
</dbReference>
<keyword evidence="4" id="KW-1185">Reference proteome</keyword>
<dbReference type="PANTHER" id="PTHR46361:SF3">
    <property type="entry name" value="ELECTRON CARRIER_ PROTEIN DISULFIDE OXIDOREDUCTASE"/>
    <property type="match status" value="1"/>
</dbReference>
<evidence type="ECO:0000259" key="2">
    <source>
        <dbReference type="Pfam" id="PF04784"/>
    </source>
</evidence>
<keyword evidence="1" id="KW-0732">Signal</keyword>
<comment type="caution">
    <text evidence="3">The sequence shown here is derived from an EMBL/GenBank/DDBJ whole genome shotgun (WGS) entry which is preliminary data.</text>
</comment>
<dbReference type="EMBL" id="JBHSCX010000021">
    <property type="protein sequence ID" value="MFC4364066.1"/>
    <property type="molecule type" value="Genomic_DNA"/>
</dbReference>
<dbReference type="RefSeq" id="WP_290262807.1">
    <property type="nucleotide sequence ID" value="NZ_JAUFQG010000004.1"/>
</dbReference>
<feature type="domain" description="DUF547" evidence="2">
    <location>
        <begin position="99"/>
        <end position="214"/>
    </location>
</feature>
<dbReference type="Proteomes" id="UP001595840">
    <property type="component" value="Unassembled WGS sequence"/>
</dbReference>
<sequence length="276" mass="30677">MSSNGFGSALAVLGCSLFCYCLFGAACAQAAPKSVLWDFWQAQAAPVQLPPDRGFAEFLVQYRGLNSESIAVIDYARVTPAAAVKLKSFVASYIAIDPRGLTKPEQFVYWVNLYNAQIIIQILEADIPESIKDIRPGFAGLLAGGPWRKTQFHIAGQALSFNDIEHRILRPIWRDARVHFVLNCASIGCPDIPAKPLMAANLDAQLDDAAKAFINHQRAVFLSGDRLKLSSLFDWFASDFGASDVERIAFLNRYREQPIGPYLDVRYAYDWRLNAP</sequence>
<proteinExistence type="predicted"/>
<organism evidence="3 4">
    <name type="scientific">Simiduia curdlanivorans</name>
    <dbReference type="NCBI Taxonomy" id="1492769"/>
    <lineage>
        <taxon>Bacteria</taxon>
        <taxon>Pseudomonadati</taxon>
        <taxon>Pseudomonadota</taxon>
        <taxon>Gammaproteobacteria</taxon>
        <taxon>Cellvibrionales</taxon>
        <taxon>Cellvibrionaceae</taxon>
        <taxon>Simiduia</taxon>
    </lineage>
</organism>
<gene>
    <name evidence="3" type="ORF">ACFOX3_17250</name>
</gene>
<feature type="chain" id="PRO_5045613410" evidence="1">
    <location>
        <begin position="31"/>
        <end position="276"/>
    </location>
</feature>
<dbReference type="Pfam" id="PF04784">
    <property type="entry name" value="DUF547"/>
    <property type="match status" value="1"/>
</dbReference>
<dbReference type="InterPro" id="IPR006869">
    <property type="entry name" value="DUF547"/>
</dbReference>
<protein>
    <submittedName>
        <fullName evidence="3">DUF547 domain-containing protein</fullName>
    </submittedName>
</protein>
<evidence type="ECO:0000313" key="4">
    <source>
        <dbReference type="Proteomes" id="UP001595840"/>
    </source>
</evidence>
<accession>A0ABV8V830</accession>
<evidence type="ECO:0000256" key="1">
    <source>
        <dbReference type="SAM" id="SignalP"/>
    </source>
</evidence>
<name>A0ABV8V830_9GAMM</name>